<dbReference type="EnsemblPlants" id="EMT17663">
    <property type="protein sequence ID" value="EMT17663"/>
    <property type="gene ID" value="F775_00127"/>
</dbReference>
<evidence type="ECO:0000313" key="1">
    <source>
        <dbReference type="EnsemblPlants" id="EMT17663"/>
    </source>
</evidence>
<accession>R7W8H9</accession>
<name>R7W8H9_AEGTA</name>
<organism evidence="1">
    <name type="scientific">Aegilops tauschii</name>
    <name type="common">Tausch's goatgrass</name>
    <name type="synonym">Aegilops squarrosa</name>
    <dbReference type="NCBI Taxonomy" id="37682"/>
    <lineage>
        <taxon>Eukaryota</taxon>
        <taxon>Viridiplantae</taxon>
        <taxon>Streptophyta</taxon>
        <taxon>Embryophyta</taxon>
        <taxon>Tracheophyta</taxon>
        <taxon>Spermatophyta</taxon>
        <taxon>Magnoliopsida</taxon>
        <taxon>Liliopsida</taxon>
        <taxon>Poales</taxon>
        <taxon>Poaceae</taxon>
        <taxon>BOP clade</taxon>
        <taxon>Pooideae</taxon>
        <taxon>Triticodae</taxon>
        <taxon>Triticeae</taxon>
        <taxon>Triticinae</taxon>
        <taxon>Aegilops</taxon>
    </lineage>
</organism>
<proteinExistence type="predicted"/>
<dbReference type="AlphaFoldDB" id="R7W8H9"/>
<reference evidence="1" key="1">
    <citation type="submission" date="2015-06" db="UniProtKB">
        <authorList>
            <consortium name="EnsemblPlants"/>
        </authorList>
    </citation>
    <scope>IDENTIFICATION</scope>
</reference>
<protein>
    <submittedName>
        <fullName evidence="1">Uncharacterized protein</fullName>
    </submittedName>
</protein>
<sequence length="278" mass="31663">MAAPLFSECITLNLQVYEQKSKCRLQDISGCFLFVQSDKSRDMIHVHEATDGYALFVTGNISDQQCLGHWRVSKYQGRLQEVLTEADQCVDNLNNKVLRRPWDVGYWSFGGYRSYILAGGKTKWPYTFAFYTKKPRQILQGQKSSCRLRARSLVVVYFSENLQDTVCCNKAIAWFLKLATPDGSPIYMQVRIHGKFPVLAYSVLEAMDFSWRRTLFSTSFNIMPTPEVAAVVHKILSPVPLPMKTCNFGMGVCDQTHYCHKQWRSYLGANLGHGPPSS</sequence>